<evidence type="ECO:0000313" key="12">
    <source>
        <dbReference type="Proteomes" id="UP000443843"/>
    </source>
</evidence>
<evidence type="ECO:0000256" key="8">
    <source>
        <dbReference type="ARBA" id="ARBA00038436"/>
    </source>
</evidence>
<keyword evidence="7 9" id="KW-0472">Membrane</keyword>
<evidence type="ECO:0000256" key="7">
    <source>
        <dbReference type="ARBA" id="ARBA00023136"/>
    </source>
</evidence>
<proteinExistence type="inferred from homology"/>
<keyword evidence="12" id="KW-1185">Reference proteome</keyword>
<feature type="transmembrane region" description="Helical" evidence="9">
    <location>
        <begin position="131"/>
        <end position="153"/>
    </location>
</feature>
<dbReference type="PANTHER" id="PTHR35011:SF10">
    <property type="entry name" value="TRAP TRANSPORTER SMALL PERMEASE PROTEIN"/>
    <property type="match status" value="1"/>
</dbReference>
<dbReference type="GO" id="GO:0005886">
    <property type="term" value="C:plasma membrane"/>
    <property type="evidence" value="ECO:0007669"/>
    <property type="project" value="UniProtKB-SubCell"/>
</dbReference>
<keyword evidence="6 9" id="KW-1133">Transmembrane helix</keyword>
<feature type="transmembrane region" description="Helical" evidence="9">
    <location>
        <begin position="50"/>
        <end position="67"/>
    </location>
</feature>
<feature type="domain" description="Tripartite ATP-independent periplasmic transporters DctQ component" evidence="10">
    <location>
        <begin position="26"/>
        <end position="159"/>
    </location>
</feature>
<feature type="transmembrane region" description="Helical" evidence="9">
    <location>
        <begin position="7"/>
        <end position="30"/>
    </location>
</feature>
<keyword evidence="4 9" id="KW-0997">Cell inner membrane</keyword>
<dbReference type="EMBL" id="WNXQ01000004">
    <property type="protein sequence ID" value="MWB78204.1"/>
    <property type="molecule type" value="Genomic_DNA"/>
</dbReference>
<evidence type="ECO:0000256" key="3">
    <source>
        <dbReference type="ARBA" id="ARBA00022475"/>
    </source>
</evidence>
<evidence type="ECO:0000256" key="5">
    <source>
        <dbReference type="ARBA" id="ARBA00022692"/>
    </source>
</evidence>
<gene>
    <name evidence="11" type="ORF">GLS40_09225</name>
</gene>
<protein>
    <recommendedName>
        <fullName evidence="9">TRAP transporter small permease protein</fullName>
    </recommendedName>
</protein>
<evidence type="ECO:0000256" key="4">
    <source>
        <dbReference type="ARBA" id="ARBA00022519"/>
    </source>
</evidence>
<comment type="caution">
    <text evidence="11">The sequence shown here is derived from an EMBL/GenBank/DDBJ whole genome shotgun (WGS) entry which is preliminary data.</text>
</comment>
<dbReference type="Proteomes" id="UP000443843">
    <property type="component" value="Unassembled WGS sequence"/>
</dbReference>
<evidence type="ECO:0000256" key="9">
    <source>
        <dbReference type="RuleBase" id="RU369079"/>
    </source>
</evidence>
<dbReference type="InterPro" id="IPR055348">
    <property type="entry name" value="DctQ"/>
</dbReference>
<comment type="function">
    <text evidence="9">Part of the tripartite ATP-independent periplasmic (TRAP) transport system.</text>
</comment>
<dbReference type="RefSeq" id="WP_160382469.1">
    <property type="nucleotide sequence ID" value="NZ_WNXQ01000004.1"/>
</dbReference>
<evidence type="ECO:0000256" key="1">
    <source>
        <dbReference type="ARBA" id="ARBA00004429"/>
    </source>
</evidence>
<reference evidence="11 12" key="1">
    <citation type="submission" date="2019-11" db="EMBL/GenBank/DDBJ databases">
        <title>Pseudooceanicola pacifica sp. nov., isolated from deep-sea sediment of the Pacific Ocean.</title>
        <authorList>
            <person name="Lyu L."/>
        </authorList>
    </citation>
    <scope>NUCLEOTIDE SEQUENCE [LARGE SCALE GENOMIC DNA]</scope>
    <source>
        <strain evidence="11 12">216_PA32_1</strain>
    </source>
</reference>
<sequence length="183" mass="19903">MTRLGRIISRVISVLSMVGTLLLLAMVLHITCDVAARYLLNKPLPGTIEIIINYHMIIIGFLSLAFTEEKNRNISVELVADLLPQGVQKRLDVLASFAAVVVFGFLTYRNWIEAMKKFDIKAYVTQGSTDIPIWPAYFVVPLGCALVTIVALYKLACGVTGATSGLDTSLDEVDEVTAPGEAA</sequence>
<keyword evidence="5 9" id="KW-0812">Transmembrane</keyword>
<dbReference type="GO" id="GO:0015740">
    <property type="term" value="P:C4-dicarboxylate transport"/>
    <property type="evidence" value="ECO:0007669"/>
    <property type="project" value="TreeGrafter"/>
</dbReference>
<evidence type="ECO:0000259" key="10">
    <source>
        <dbReference type="Pfam" id="PF04290"/>
    </source>
</evidence>
<name>A0A844W645_9RHOB</name>
<evidence type="ECO:0000256" key="6">
    <source>
        <dbReference type="ARBA" id="ARBA00022989"/>
    </source>
</evidence>
<dbReference type="AlphaFoldDB" id="A0A844W645"/>
<dbReference type="GO" id="GO:0022857">
    <property type="term" value="F:transmembrane transporter activity"/>
    <property type="evidence" value="ECO:0007669"/>
    <property type="project" value="UniProtKB-UniRule"/>
</dbReference>
<keyword evidence="3" id="KW-1003">Cell membrane</keyword>
<feature type="transmembrane region" description="Helical" evidence="9">
    <location>
        <begin position="93"/>
        <end position="111"/>
    </location>
</feature>
<evidence type="ECO:0000313" key="11">
    <source>
        <dbReference type="EMBL" id="MWB78204.1"/>
    </source>
</evidence>
<evidence type="ECO:0000256" key="2">
    <source>
        <dbReference type="ARBA" id="ARBA00022448"/>
    </source>
</evidence>
<dbReference type="Pfam" id="PF04290">
    <property type="entry name" value="DctQ"/>
    <property type="match status" value="1"/>
</dbReference>
<comment type="similarity">
    <text evidence="8 9">Belongs to the TRAP transporter small permease family.</text>
</comment>
<dbReference type="PANTHER" id="PTHR35011">
    <property type="entry name" value="2,3-DIKETO-L-GULONATE TRAP TRANSPORTER SMALL PERMEASE PROTEIN YIAM"/>
    <property type="match status" value="1"/>
</dbReference>
<comment type="subcellular location">
    <subcellularLocation>
        <location evidence="1 9">Cell inner membrane</location>
        <topology evidence="1 9">Multi-pass membrane protein</topology>
    </subcellularLocation>
</comment>
<keyword evidence="2 9" id="KW-0813">Transport</keyword>
<comment type="subunit">
    <text evidence="9">The complex comprises the extracytoplasmic solute receptor protein and the two transmembrane proteins.</text>
</comment>
<organism evidence="11 12">
    <name type="scientific">Pseudooceanicola pacificus</name>
    <dbReference type="NCBI Taxonomy" id="2676438"/>
    <lineage>
        <taxon>Bacteria</taxon>
        <taxon>Pseudomonadati</taxon>
        <taxon>Pseudomonadota</taxon>
        <taxon>Alphaproteobacteria</taxon>
        <taxon>Rhodobacterales</taxon>
        <taxon>Paracoccaceae</taxon>
        <taxon>Pseudooceanicola</taxon>
    </lineage>
</organism>
<dbReference type="InterPro" id="IPR007387">
    <property type="entry name" value="TRAP_DctQ"/>
</dbReference>
<accession>A0A844W645</accession>